<gene>
    <name evidence="2" type="ORF">H8R23_06490</name>
</gene>
<evidence type="ECO:0000256" key="1">
    <source>
        <dbReference type="SAM" id="Phobius"/>
    </source>
</evidence>
<accession>A0ABR7J6B6</accession>
<keyword evidence="1" id="KW-0812">Transmembrane</keyword>
<name>A0ABR7J6B6_9FLAO</name>
<organism evidence="2 3">
    <name type="scientific">Flavobacterium kayseriense</name>
    <dbReference type="NCBI Taxonomy" id="2764714"/>
    <lineage>
        <taxon>Bacteria</taxon>
        <taxon>Pseudomonadati</taxon>
        <taxon>Bacteroidota</taxon>
        <taxon>Flavobacteriia</taxon>
        <taxon>Flavobacteriales</taxon>
        <taxon>Flavobacteriaceae</taxon>
        <taxon>Flavobacterium</taxon>
    </lineage>
</organism>
<dbReference type="Proteomes" id="UP000629963">
    <property type="component" value="Unassembled WGS sequence"/>
</dbReference>
<reference evidence="2 3" key="1">
    <citation type="submission" date="2020-08" db="EMBL/GenBank/DDBJ databases">
        <title>Description of novel Flavobacterium F-380 isolate.</title>
        <authorList>
            <person name="Saticioglu I.B."/>
            <person name="Duman M."/>
            <person name="Altun S."/>
        </authorList>
    </citation>
    <scope>NUCLEOTIDE SEQUENCE [LARGE SCALE GENOMIC DNA]</scope>
    <source>
        <strain evidence="2 3">F-380</strain>
    </source>
</reference>
<dbReference type="RefSeq" id="WP_187009644.1">
    <property type="nucleotide sequence ID" value="NZ_JACRUI010000002.1"/>
</dbReference>
<protein>
    <submittedName>
        <fullName evidence="2">Uncharacterized protein</fullName>
    </submittedName>
</protein>
<feature type="transmembrane region" description="Helical" evidence="1">
    <location>
        <begin position="53"/>
        <end position="73"/>
    </location>
</feature>
<evidence type="ECO:0000313" key="3">
    <source>
        <dbReference type="Proteomes" id="UP000629963"/>
    </source>
</evidence>
<proteinExistence type="predicted"/>
<keyword evidence="1" id="KW-0472">Membrane</keyword>
<dbReference type="EMBL" id="JACRUJ010000002">
    <property type="protein sequence ID" value="MBC5841047.1"/>
    <property type="molecule type" value="Genomic_DNA"/>
</dbReference>
<comment type="caution">
    <text evidence="2">The sequence shown here is derived from an EMBL/GenBank/DDBJ whole genome shotgun (WGS) entry which is preliminary data.</text>
</comment>
<keyword evidence="3" id="KW-1185">Reference proteome</keyword>
<keyword evidence="1" id="KW-1133">Transmembrane helix</keyword>
<sequence length="97" mass="11520">MKSEQFINEDDWNNYLSVLSLKLKNGFIIEEKNDKLPFTVLSKKNKKLNYNRNLLLCCITFGLWLFAWFYLLLRASKKKKILIAIDEDGKTFVESCY</sequence>
<evidence type="ECO:0000313" key="2">
    <source>
        <dbReference type="EMBL" id="MBC5841047.1"/>
    </source>
</evidence>